<keyword evidence="8" id="KW-0626">Porin</keyword>
<keyword evidence="10" id="KW-0998">Cell outer membrane</keyword>
<evidence type="ECO:0000256" key="6">
    <source>
        <dbReference type="ARBA" id="ARBA00022729"/>
    </source>
</evidence>
<sequence length="369" mass="40320">MRVTVLIASIFTIITSSAFAAPHMYGEIDASVDYLPENNAHTKNKDVWKINTNSSFVGLKGEEKLTDRLDAVYLVEWAFNADGDGTDWSQRDRYVGLKDKYLGTLKVGKHNSPLKRLSSPVDSFNNYVRNTADVTGIMPGENRINNSVLYESPKFSVGQDANVEFIALLATGEGQGIKSSQGGVTVDGKGLGDAWSSSLTYTNPFLVAGIAYDKAIPSNFLGQGFLNASDTNINVDGVLAAANTTRLITRIKATDDLSLKALIQKSQIEQAKGNQEGAANIDDSVGWLIGTEYKIPNHEKWNVQAQYSTNKTSFKDQSADYTAQQIMTGVGYSFSKQVRSYGYTGYARFKQANLKDSQTLVGTGLEFKF</sequence>
<keyword evidence="6 11" id="KW-0732">Signal</keyword>
<name>A0AAJ6P5N7_9GAMM</name>
<reference evidence="12" key="1">
    <citation type="journal article" date="2022" name="Front Environ Sci">
        <title>Complete genome sequence analysis of a novel alkane-degrading bacterial strain, Acinetobacter vivianii KJ-1, and its diesel degradation ability.</title>
        <authorList>
            <person name="Zhang Y."/>
            <person name="Song F."/>
            <person name="Wang J."/>
            <person name="Zhao Q."/>
            <person name="Zheng L."/>
            <person name="Wang Z."/>
            <person name="Zhang X."/>
            <person name="Gao Y."/>
            <person name="Chen G."/>
            <person name="Huang Y."/>
        </authorList>
    </citation>
    <scope>NUCLEOTIDE SEQUENCE</scope>
    <source>
        <strain evidence="12">KJ-1</strain>
    </source>
</reference>
<evidence type="ECO:0000256" key="3">
    <source>
        <dbReference type="ARBA" id="ARBA00022448"/>
    </source>
</evidence>
<feature type="chain" id="PRO_5042531018" evidence="11">
    <location>
        <begin position="21"/>
        <end position="369"/>
    </location>
</feature>
<dbReference type="GO" id="GO:0009279">
    <property type="term" value="C:cell outer membrane"/>
    <property type="evidence" value="ECO:0007669"/>
    <property type="project" value="UniProtKB-SubCell"/>
</dbReference>
<dbReference type="InterPro" id="IPR033900">
    <property type="entry name" value="Gram_neg_porin_domain"/>
</dbReference>
<evidence type="ECO:0000256" key="9">
    <source>
        <dbReference type="ARBA" id="ARBA00023136"/>
    </source>
</evidence>
<evidence type="ECO:0000313" key="12">
    <source>
        <dbReference type="EMBL" id="WDZ51654.1"/>
    </source>
</evidence>
<dbReference type="EMBL" id="CP085083">
    <property type="protein sequence ID" value="WDZ51654.1"/>
    <property type="molecule type" value="Genomic_DNA"/>
</dbReference>
<dbReference type="Proteomes" id="UP001199528">
    <property type="component" value="Chromosome"/>
</dbReference>
<dbReference type="RefSeq" id="WP_272655379.1">
    <property type="nucleotide sequence ID" value="NZ_CP085083.1"/>
</dbReference>
<comment type="subcellular location">
    <subcellularLocation>
        <location evidence="1">Cell outer membrane</location>
        <topology evidence="1">Multi-pass membrane protein</topology>
    </subcellularLocation>
</comment>
<dbReference type="PRINTS" id="PR00182">
    <property type="entry name" value="ECOLNEIPORIN"/>
</dbReference>
<dbReference type="PANTHER" id="PTHR34501">
    <property type="entry name" value="PROTEIN YDDL-RELATED"/>
    <property type="match status" value="1"/>
</dbReference>
<dbReference type="PANTHER" id="PTHR34501:SF9">
    <property type="entry name" value="MAJOR OUTER MEMBRANE PROTEIN P.IA"/>
    <property type="match status" value="1"/>
</dbReference>
<evidence type="ECO:0000256" key="11">
    <source>
        <dbReference type="SAM" id="SignalP"/>
    </source>
</evidence>
<dbReference type="InterPro" id="IPR023614">
    <property type="entry name" value="Porin_dom_sf"/>
</dbReference>
<dbReference type="GO" id="GO:0015288">
    <property type="term" value="F:porin activity"/>
    <property type="evidence" value="ECO:0007669"/>
    <property type="project" value="UniProtKB-KW"/>
</dbReference>
<feature type="signal peptide" evidence="11">
    <location>
        <begin position="1"/>
        <end position="20"/>
    </location>
</feature>
<dbReference type="Gene3D" id="2.40.160.10">
    <property type="entry name" value="Porin"/>
    <property type="match status" value="1"/>
</dbReference>
<dbReference type="CDD" id="cd00342">
    <property type="entry name" value="gram_neg_porins"/>
    <property type="match status" value="1"/>
</dbReference>
<dbReference type="InterPro" id="IPR001702">
    <property type="entry name" value="Porin_Gram-ve"/>
</dbReference>
<dbReference type="InterPro" id="IPR002299">
    <property type="entry name" value="Porin_Neis"/>
</dbReference>
<dbReference type="GO" id="GO:0046930">
    <property type="term" value="C:pore complex"/>
    <property type="evidence" value="ECO:0007669"/>
    <property type="project" value="UniProtKB-KW"/>
</dbReference>
<gene>
    <name evidence="12" type="ORF">LF296_02285</name>
</gene>
<dbReference type="InterPro" id="IPR050298">
    <property type="entry name" value="Gram-neg_bact_OMP"/>
</dbReference>
<keyword evidence="7" id="KW-0406">Ion transport</keyword>
<evidence type="ECO:0000256" key="7">
    <source>
        <dbReference type="ARBA" id="ARBA00023065"/>
    </source>
</evidence>
<dbReference type="SUPFAM" id="SSF56935">
    <property type="entry name" value="Porins"/>
    <property type="match status" value="1"/>
</dbReference>
<evidence type="ECO:0000256" key="5">
    <source>
        <dbReference type="ARBA" id="ARBA00022692"/>
    </source>
</evidence>
<evidence type="ECO:0000256" key="1">
    <source>
        <dbReference type="ARBA" id="ARBA00004571"/>
    </source>
</evidence>
<keyword evidence="4" id="KW-1134">Transmembrane beta strand</keyword>
<dbReference type="PRINTS" id="PR00184">
    <property type="entry name" value="NEISSPPORIN"/>
</dbReference>
<evidence type="ECO:0000256" key="4">
    <source>
        <dbReference type="ARBA" id="ARBA00022452"/>
    </source>
</evidence>
<protein>
    <submittedName>
        <fullName evidence="12">Porin</fullName>
    </submittedName>
</protein>
<evidence type="ECO:0000256" key="10">
    <source>
        <dbReference type="ARBA" id="ARBA00023237"/>
    </source>
</evidence>
<dbReference type="Pfam" id="PF00267">
    <property type="entry name" value="Porin_1"/>
    <property type="match status" value="1"/>
</dbReference>
<dbReference type="AlphaFoldDB" id="A0AAJ6P5N7"/>
<dbReference type="GO" id="GO:0034220">
    <property type="term" value="P:monoatomic ion transmembrane transport"/>
    <property type="evidence" value="ECO:0007669"/>
    <property type="project" value="InterPro"/>
</dbReference>
<keyword evidence="3" id="KW-0813">Transport</keyword>
<comment type="subunit">
    <text evidence="2">Homotrimer.</text>
</comment>
<organism evidence="12 13">
    <name type="scientific">Acinetobacter vivianii</name>
    <dbReference type="NCBI Taxonomy" id="1776742"/>
    <lineage>
        <taxon>Bacteria</taxon>
        <taxon>Pseudomonadati</taxon>
        <taxon>Pseudomonadota</taxon>
        <taxon>Gammaproteobacteria</taxon>
        <taxon>Moraxellales</taxon>
        <taxon>Moraxellaceae</taxon>
        <taxon>Acinetobacter</taxon>
    </lineage>
</organism>
<evidence type="ECO:0000256" key="8">
    <source>
        <dbReference type="ARBA" id="ARBA00023114"/>
    </source>
</evidence>
<reference evidence="12" key="2">
    <citation type="submission" date="2023-02" db="EMBL/GenBank/DDBJ databases">
        <authorList>
            <person name="Huang Y."/>
            <person name="Zhang Y."/>
            <person name="Zhang T."/>
            <person name="Wang J."/>
        </authorList>
    </citation>
    <scope>NUCLEOTIDE SEQUENCE</scope>
    <source>
        <strain evidence="12">KJ-1</strain>
    </source>
</reference>
<keyword evidence="9" id="KW-0472">Membrane</keyword>
<evidence type="ECO:0000313" key="13">
    <source>
        <dbReference type="Proteomes" id="UP001199528"/>
    </source>
</evidence>
<accession>A0AAJ6P5N7</accession>
<evidence type="ECO:0000256" key="2">
    <source>
        <dbReference type="ARBA" id="ARBA00011233"/>
    </source>
</evidence>
<proteinExistence type="predicted"/>
<keyword evidence="5" id="KW-0812">Transmembrane</keyword>
<dbReference type="KEGG" id="aviv:LF296_02285"/>